<keyword evidence="3 12" id="KW-0028">Amino-acid biosynthesis</keyword>
<evidence type="ECO:0000256" key="9">
    <source>
        <dbReference type="ARBA" id="ARBA00022842"/>
    </source>
</evidence>
<dbReference type="RefSeq" id="WP_007902263.1">
    <property type="nucleotide sequence ID" value="NZ_CABMLV010000001.1"/>
</dbReference>
<reference evidence="13 14" key="1">
    <citation type="submission" date="2020-05" db="EMBL/GenBank/DDBJ databases">
        <title>The draft genome of Cronobacter sakazakii strain 145005.</title>
        <authorList>
            <person name="Yang J."/>
            <person name="Liu L."/>
            <person name="Feng Y."/>
            <person name="Zong Z."/>
        </authorList>
    </citation>
    <scope>NUCLEOTIDE SEQUENCE [LARGE SCALE GENOMIC DNA]</scope>
    <source>
        <strain evidence="13 14">145005</strain>
    </source>
</reference>
<dbReference type="EC" id="2.7.1.71" evidence="12"/>
<dbReference type="KEGG" id="csj:CSK29544_04188"/>
<dbReference type="HAMAP" id="MF_00109">
    <property type="entry name" value="Shikimate_kinase"/>
    <property type="match status" value="1"/>
</dbReference>
<keyword evidence="10 12" id="KW-0057">Aromatic amino acid biosynthesis</keyword>
<dbReference type="STRING" id="28141.CSK29544_04188"/>
<name>A0A2S9UIL9_CROSK</name>
<organism evidence="13 14">
    <name type="scientific">Cronobacter sakazakii</name>
    <name type="common">Enterobacter sakazakii</name>
    <dbReference type="NCBI Taxonomy" id="28141"/>
    <lineage>
        <taxon>Bacteria</taxon>
        <taxon>Pseudomonadati</taxon>
        <taxon>Pseudomonadota</taxon>
        <taxon>Gammaproteobacteria</taxon>
        <taxon>Enterobacterales</taxon>
        <taxon>Enterobacteriaceae</taxon>
        <taxon>Cronobacter</taxon>
    </lineage>
</organism>
<dbReference type="Proteomes" id="UP000548673">
    <property type="component" value="Unassembled WGS sequence"/>
</dbReference>
<dbReference type="GO" id="GO:0000287">
    <property type="term" value="F:magnesium ion binding"/>
    <property type="evidence" value="ECO:0007669"/>
    <property type="project" value="UniProtKB-UniRule"/>
</dbReference>
<comment type="domain">
    <text evidence="12">The LID domain closes over the active site upon ATP binding.</text>
</comment>
<dbReference type="PROSITE" id="PS01128">
    <property type="entry name" value="SHIKIMATE_KINASE"/>
    <property type="match status" value="1"/>
</dbReference>
<comment type="caution">
    <text evidence="12">Lacks conserved residue(s) required for the propagation of feature annotation.</text>
</comment>
<dbReference type="Pfam" id="PF01202">
    <property type="entry name" value="SKI"/>
    <property type="match status" value="1"/>
</dbReference>
<dbReference type="GeneID" id="56731698"/>
<dbReference type="InterPro" id="IPR031322">
    <property type="entry name" value="Shikimate/glucono_kinase"/>
</dbReference>
<comment type="catalytic activity">
    <reaction evidence="11 12">
        <text>shikimate + ATP = 3-phosphoshikimate + ADP + H(+)</text>
        <dbReference type="Rhea" id="RHEA:13121"/>
        <dbReference type="ChEBI" id="CHEBI:15378"/>
        <dbReference type="ChEBI" id="CHEBI:30616"/>
        <dbReference type="ChEBI" id="CHEBI:36208"/>
        <dbReference type="ChEBI" id="CHEBI:145989"/>
        <dbReference type="ChEBI" id="CHEBI:456216"/>
        <dbReference type="EC" id="2.7.1.71"/>
    </reaction>
</comment>
<feature type="binding site" evidence="12">
    <location>
        <position position="139"/>
    </location>
    <ligand>
        <name>substrate</name>
    </ligand>
</feature>
<evidence type="ECO:0000256" key="1">
    <source>
        <dbReference type="ARBA" id="ARBA00004842"/>
    </source>
</evidence>
<feature type="binding site" evidence="12">
    <location>
        <position position="34"/>
    </location>
    <ligand>
        <name>substrate</name>
    </ligand>
</feature>
<feature type="binding site" evidence="12">
    <location>
        <begin position="12"/>
        <end position="17"/>
    </location>
    <ligand>
        <name>ATP</name>
        <dbReference type="ChEBI" id="CHEBI:30616"/>
    </ligand>
</feature>
<evidence type="ECO:0000256" key="12">
    <source>
        <dbReference type="HAMAP-Rule" id="MF_01269"/>
    </source>
</evidence>
<feature type="binding site" evidence="12">
    <location>
        <position position="32"/>
    </location>
    <ligand>
        <name>Mg(2+)</name>
        <dbReference type="ChEBI" id="CHEBI:18420"/>
    </ligand>
</feature>
<dbReference type="SUPFAM" id="SSF52540">
    <property type="entry name" value="P-loop containing nucleoside triphosphate hydrolases"/>
    <property type="match status" value="1"/>
</dbReference>
<dbReference type="PANTHER" id="PTHR21087">
    <property type="entry name" value="SHIKIMATE KINASE"/>
    <property type="match status" value="1"/>
</dbReference>
<comment type="subcellular location">
    <subcellularLocation>
        <location evidence="12">Cytoplasm</location>
    </subcellularLocation>
</comment>
<dbReference type="GO" id="GO:0009423">
    <property type="term" value="P:chorismate biosynthetic process"/>
    <property type="evidence" value="ECO:0007669"/>
    <property type="project" value="UniProtKB-UniRule"/>
</dbReference>
<evidence type="ECO:0000313" key="13">
    <source>
        <dbReference type="EMBL" id="NYV43412.1"/>
    </source>
</evidence>
<keyword evidence="2 12" id="KW-0963">Cytoplasm</keyword>
<comment type="function">
    <text evidence="12">Catalyzes the specific phosphorylation of the 3-hydroxyl group of shikimic acid using ATP as a cosubstrate.</text>
</comment>
<dbReference type="InterPro" id="IPR023000">
    <property type="entry name" value="Shikimate_kinase_CS"/>
</dbReference>
<keyword evidence="4 12" id="KW-0808">Transferase</keyword>
<dbReference type="Gene3D" id="3.40.50.300">
    <property type="entry name" value="P-loop containing nucleotide triphosphate hydrolases"/>
    <property type="match status" value="1"/>
</dbReference>
<comment type="pathway">
    <text evidence="1 12">Metabolic intermediate biosynthesis; chorismate biosynthesis; chorismate from D-erythrose 4-phosphate and phosphoenolpyruvate: step 5/7.</text>
</comment>
<dbReference type="SMR" id="A0A2S9UIL9"/>
<keyword evidence="6 12" id="KW-0547">Nucleotide-binding</keyword>
<evidence type="ECO:0000256" key="4">
    <source>
        <dbReference type="ARBA" id="ARBA00022679"/>
    </source>
</evidence>
<dbReference type="OMA" id="DTDIFMQ"/>
<protein>
    <recommendedName>
        <fullName evidence="12">Shikimate kinase 2</fullName>
        <shortName evidence="12">SK 2</shortName>
        <ecNumber evidence="12">2.7.1.71</ecNumber>
    </recommendedName>
</protein>
<keyword evidence="9 12" id="KW-0460">Magnesium</keyword>
<dbReference type="GO" id="GO:0005524">
    <property type="term" value="F:ATP binding"/>
    <property type="evidence" value="ECO:0007669"/>
    <property type="project" value="UniProtKB-UniRule"/>
</dbReference>
<keyword evidence="5 12" id="KW-0479">Metal-binding</keyword>
<dbReference type="InterPro" id="IPR027544">
    <property type="entry name" value="Shikimate_kinase_2"/>
</dbReference>
<dbReference type="NCBIfam" id="NF002988">
    <property type="entry name" value="PRK03731.1"/>
    <property type="match status" value="1"/>
</dbReference>
<dbReference type="GO" id="GO:0008652">
    <property type="term" value="P:amino acid biosynthetic process"/>
    <property type="evidence" value="ECO:0007669"/>
    <property type="project" value="UniProtKB-KW"/>
</dbReference>
<evidence type="ECO:0000256" key="7">
    <source>
        <dbReference type="ARBA" id="ARBA00022777"/>
    </source>
</evidence>
<dbReference type="HAMAP" id="MF_01269">
    <property type="entry name" value="Shikimate_kinase_2"/>
    <property type="match status" value="1"/>
</dbReference>
<comment type="caution">
    <text evidence="13">The sequence shown here is derived from an EMBL/GenBank/DDBJ whole genome shotgun (WGS) entry which is preliminary data.</text>
</comment>
<dbReference type="CDD" id="cd00464">
    <property type="entry name" value="SK"/>
    <property type="match status" value="1"/>
</dbReference>
<evidence type="ECO:0000256" key="6">
    <source>
        <dbReference type="ARBA" id="ARBA00022741"/>
    </source>
</evidence>
<dbReference type="PRINTS" id="PR01100">
    <property type="entry name" value="SHIKIMTKNASE"/>
</dbReference>
<dbReference type="UniPathway" id="UPA00053">
    <property type="reaction ID" value="UER00088"/>
</dbReference>
<dbReference type="PANTHER" id="PTHR21087:SF21">
    <property type="entry name" value="SHIKIMATE KINASE 2"/>
    <property type="match status" value="1"/>
</dbReference>
<proteinExistence type="inferred from homology"/>
<dbReference type="InterPro" id="IPR027417">
    <property type="entry name" value="P-loop_NTPase"/>
</dbReference>
<comment type="cofactor">
    <cofactor evidence="12">
        <name>Mg(2+)</name>
        <dbReference type="ChEBI" id="CHEBI:18420"/>
    </cofactor>
    <text evidence="12">Binds 1 Mg(2+) ion per subunit.</text>
</comment>
<accession>A0A2S9UIL9</accession>
<feature type="binding site" evidence="12">
    <location>
        <position position="79"/>
    </location>
    <ligand>
        <name>substrate</name>
    </ligand>
</feature>
<evidence type="ECO:0000256" key="2">
    <source>
        <dbReference type="ARBA" id="ARBA00022490"/>
    </source>
</evidence>
<dbReference type="EMBL" id="JABTXY010000025">
    <property type="protein sequence ID" value="NYV43412.1"/>
    <property type="molecule type" value="Genomic_DNA"/>
</dbReference>
<gene>
    <name evidence="12 13" type="primary">aroL</name>
    <name evidence="13" type="ORF">HRR37_13820</name>
</gene>
<dbReference type="AlphaFoldDB" id="A0A2S9UIL9"/>
<dbReference type="GO" id="GO:0005829">
    <property type="term" value="C:cytosol"/>
    <property type="evidence" value="ECO:0007669"/>
    <property type="project" value="TreeGrafter"/>
</dbReference>
<comment type="similarity">
    <text evidence="12">Belongs to the shikimate kinase family. AroL subfamily.</text>
</comment>
<evidence type="ECO:0000313" key="14">
    <source>
        <dbReference type="Proteomes" id="UP000548673"/>
    </source>
</evidence>
<feature type="binding site" evidence="12">
    <location>
        <position position="16"/>
    </location>
    <ligand>
        <name>Mg(2+)</name>
        <dbReference type="ChEBI" id="CHEBI:18420"/>
    </ligand>
</feature>
<feature type="region of interest" description="LID domain" evidence="12">
    <location>
        <begin position="112"/>
        <end position="126"/>
    </location>
</feature>
<evidence type="ECO:0000256" key="8">
    <source>
        <dbReference type="ARBA" id="ARBA00022840"/>
    </source>
</evidence>
<dbReference type="GO" id="GO:0004765">
    <property type="term" value="F:shikimate kinase activity"/>
    <property type="evidence" value="ECO:0007669"/>
    <property type="project" value="UniProtKB-UniRule"/>
</dbReference>
<dbReference type="InterPro" id="IPR000623">
    <property type="entry name" value="Shikimate_kinase/TSH1"/>
</dbReference>
<keyword evidence="8 12" id="KW-0067">ATP-binding</keyword>
<evidence type="ECO:0000256" key="5">
    <source>
        <dbReference type="ARBA" id="ARBA00022723"/>
    </source>
</evidence>
<dbReference type="GO" id="GO:0009073">
    <property type="term" value="P:aromatic amino acid family biosynthetic process"/>
    <property type="evidence" value="ECO:0007669"/>
    <property type="project" value="UniProtKB-KW"/>
</dbReference>
<feature type="binding site" evidence="12">
    <location>
        <position position="120"/>
    </location>
    <ligand>
        <name>ATP</name>
        <dbReference type="ChEBI" id="CHEBI:30616"/>
    </ligand>
</feature>
<evidence type="ECO:0000256" key="3">
    <source>
        <dbReference type="ARBA" id="ARBA00022605"/>
    </source>
</evidence>
<keyword evidence="7 12" id="KW-0418">Kinase</keyword>
<feature type="binding site" evidence="12">
    <location>
        <position position="58"/>
    </location>
    <ligand>
        <name>substrate</name>
    </ligand>
</feature>
<evidence type="ECO:0000256" key="11">
    <source>
        <dbReference type="ARBA" id="ARBA00048567"/>
    </source>
</evidence>
<sequence>MNQPIYLIGARGCGKTTTGEALARALAYGFADTDRWLREHTQMTVAEVVEKEGWPGFRARESEALQAVTAPATVVATGGGMVLRDENREFMRAHGVVIYLNVPVEVLAQRLEAFPEAGQRPTLTGKPVTEEIADVLAVRDALYRECAHHVIDAADAPAVIVSRIIDALQVAHAS</sequence>
<comment type="subunit">
    <text evidence="12">Monomer.</text>
</comment>
<evidence type="ECO:0000256" key="10">
    <source>
        <dbReference type="ARBA" id="ARBA00023141"/>
    </source>
</evidence>